<gene>
    <name evidence="3" type="ORF">HICCMSTLAB_LOCUS11324</name>
</gene>
<sequence>MGNHSTRHNDKLEQKHIHSATTTNNKVSKSISRSTSSNEIEQNFTTHFLPIDKLSKILAEHSEYEDSVHHGISENVFVKYLFPHYPQLGSRLFKYLLASSQKVSSKYLGTSTFKQEVEKLLSLMNDQIILDTYVKIYCHSYENSNMTPETLKELLMISYQSATESEPNTCPYILETINTVITSCFHGKENLSICYVSNWLSQHCPRVVSGVHKAIVHIFTIAYRYGKKLLSTGELQLRVESVTPVLEKAVFFDKPENLLPLSHVWLLSISLPLTYIQTEDSSPENNMAKTLPISRSPCPSHWTLLYSSDEHGTGANRFLHHVLGYRGPTIVIIKGDNGSNGHATYCICNAVEWRESHLYWGDADSVILELYPTYKIFQKKSKILYLNTGIRGYPYGLRAGDDPRNPIINIDQSFHSINFEGAPHRITSIEVWGCGDRKSRERQLEVKKWQLQEVEKQRVVKLSPNDWLDHPDRYLLELAGRQSYNNASS</sequence>
<name>A0A8J2HJ71_COTCN</name>
<feature type="compositionally biased region" description="Basic and acidic residues" evidence="1">
    <location>
        <begin position="7"/>
        <end position="16"/>
    </location>
</feature>
<feature type="region of interest" description="Disordered" evidence="1">
    <location>
        <begin position="1"/>
        <end position="38"/>
    </location>
</feature>
<evidence type="ECO:0000313" key="4">
    <source>
        <dbReference type="Proteomes" id="UP000786811"/>
    </source>
</evidence>
<dbReference type="OrthoDB" id="289228at2759"/>
<evidence type="ECO:0000259" key="2">
    <source>
        <dbReference type="PROSITE" id="PS51886"/>
    </source>
</evidence>
<evidence type="ECO:0000256" key="1">
    <source>
        <dbReference type="SAM" id="MobiDB-lite"/>
    </source>
</evidence>
<dbReference type="InterPro" id="IPR006571">
    <property type="entry name" value="TLDc_dom"/>
</dbReference>
<dbReference type="AlphaFoldDB" id="A0A8J2HJ71"/>
<accession>A0A8J2HJ71</accession>
<keyword evidence="4" id="KW-1185">Reference proteome</keyword>
<protein>
    <recommendedName>
        <fullName evidence="2">TLDc domain-containing protein</fullName>
    </recommendedName>
</protein>
<feature type="compositionally biased region" description="Low complexity" evidence="1">
    <location>
        <begin position="28"/>
        <end position="37"/>
    </location>
</feature>
<comment type="caution">
    <text evidence="3">The sequence shown here is derived from an EMBL/GenBank/DDBJ whole genome shotgun (WGS) entry which is preliminary data.</text>
</comment>
<dbReference type="SMART" id="SM00584">
    <property type="entry name" value="TLDc"/>
    <property type="match status" value="1"/>
</dbReference>
<evidence type="ECO:0000313" key="3">
    <source>
        <dbReference type="EMBL" id="CAG5103067.1"/>
    </source>
</evidence>
<proteinExistence type="predicted"/>
<dbReference type="EMBL" id="CAJNRD030001123">
    <property type="protein sequence ID" value="CAG5103067.1"/>
    <property type="molecule type" value="Genomic_DNA"/>
</dbReference>
<dbReference type="PROSITE" id="PS51886">
    <property type="entry name" value="TLDC"/>
    <property type="match status" value="1"/>
</dbReference>
<reference evidence="3" key="1">
    <citation type="submission" date="2021-04" db="EMBL/GenBank/DDBJ databases">
        <authorList>
            <person name="Chebbi M.A.C M."/>
        </authorList>
    </citation>
    <scope>NUCLEOTIDE SEQUENCE</scope>
</reference>
<dbReference type="Pfam" id="PF07534">
    <property type="entry name" value="TLD"/>
    <property type="match status" value="1"/>
</dbReference>
<dbReference type="Proteomes" id="UP000786811">
    <property type="component" value="Unassembled WGS sequence"/>
</dbReference>
<feature type="domain" description="TLDc" evidence="2">
    <location>
        <begin position="277"/>
        <end position="435"/>
    </location>
</feature>
<organism evidence="3 4">
    <name type="scientific">Cotesia congregata</name>
    <name type="common">Parasitoid wasp</name>
    <name type="synonym">Apanteles congregatus</name>
    <dbReference type="NCBI Taxonomy" id="51543"/>
    <lineage>
        <taxon>Eukaryota</taxon>
        <taxon>Metazoa</taxon>
        <taxon>Ecdysozoa</taxon>
        <taxon>Arthropoda</taxon>
        <taxon>Hexapoda</taxon>
        <taxon>Insecta</taxon>
        <taxon>Pterygota</taxon>
        <taxon>Neoptera</taxon>
        <taxon>Endopterygota</taxon>
        <taxon>Hymenoptera</taxon>
        <taxon>Apocrita</taxon>
        <taxon>Ichneumonoidea</taxon>
        <taxon>Braconidae</taxon>
        <taxon>Microgastrinae</taxon>
        <taxon>Cotesia</taxon>
    </lineage>
</organism>